<keyword evidence="4 5" id="KW-0472">Membrane</keyword>
<gene>
    <name evidence="6" type="primary">RTA3_2</name>
    <name evidence="6" type="ORF">SLS63_005818</name>
</gene>
<keyword evidence="2 5" id="KW-0812">Transmembrane</keyword>
<accession>A0ABR1P9X8</accession>
<evidence type="ECO:0000256" key="5">
    <source>
        <dbReference type="SAM" id="Phobius"/>
    </source>
</evidence>
<keyword evidence="7" id="KW-1185">Reference proteome</keyword>
<evidence type="ECO:0000313" key="6">
    <source>
        <dbReference type="EMBL" id="KAK7730248.1"/>
    </source>
</evidence>
<feature type="transmembrane region" description="Helical" evidence="5">
    <location>
        <begin position="232"/>
        <end position="251"/>
    </location>
</feature>
<evidence type="ECO:0000256" key="4">
    <source>
        <dbReference type="ARBA" id="ARBA00023136"/>
    </source>
</evidence>
<keyword evidence="6" id="KW-0261">Viral envelope protein</keyword>
<dbReference type="PANTHER" id="PTHR31465">
    <property type="entry name" value="PROTEIN RTA1-RELATED"/>
    <property type="match status" value="1"/>
</dbReference>
<proteinExistence type="predicted"/>
<feature type="transmembrane region" description="Helical" evidence="5">
    <location>
        <begin position="12"/>
        <end position="29"/>
    </location>
</feature>
<sequence>MTALYNLAGSSFFLAVYAGAILPQLYFGIRHKTRGFLVSMLLGLVLEIIAYVARIKLHDGEDVFRQYIVTITIGPAFFSAALYLSLARIIPVFGASNSRLQPRTYTVTFVMCDFAALVLQAAGGGLVAGSGPLDQDTFDTGLSVLRAGLAFHVAGMLAFVLLASDYARSVWRNRHSTAKDVDSDYLGLRETRGFRFFIFALAASTLCIFIRTCYRLAELSMGLDSDLANDEVAFLVLEGAMVAIAVILLSISHPGVAFQGLWGKADFQLVGKKPRRVSSQQVIGEETELSSY</sequence>
<feature type="transmembrane region" description="Helical" evidence="5">
    <location>
        <begin position="67"/>
        <end position="86"/>
    </location>
</feature>
<protein>
    <submittedName>
        <fullName evidence="6">Envelope glycoprotein gp160</fullName>
    </submittedName>
</protein>
<feature type="transmembrane region" description="Helical" evidence="5">
    <location>
        <begin position="107"/>
        <end position="129"/>
    </location>
</feature>
<dbReference type="Proteomes" id="UP001430848">
    <property type="component" value="Unassembled WGS sequence"/>
</dbReference>
<evidence type="ECO:0000256" key="1">
    <source>
        <dbReference type="ARBA" id="ARBA00004141"/>
    </source>
</evidence>
<evidence type="ECO:0000256" key="3">
    <source>
        <dbReference type="ARBA" id="ARBA00022989"/>
    </source>
</evidence>
<reference evidence="6 7" key="1">
    <citation type="submission" date="2024-02" db="EMBL/GenBank/DDBJ databases">
        <title>De novo assembly and annotation of 12 fungi associated with fruit tree decline syndrome in Ontario, Canada.</title>
        <authorList>
            <person name="Sulman M."/>
            <person name="Ellouze W."/>
            <person name="Ilyukhin E."/>
        </authorList>
    </citation>
    <scope>NUCLEOTIDE SEQUENCE [LARGE SCALE GENOMIC DNA]</scope>
    <source>
        <strain evidence="6 7">M169</strain>
    </source>
</reference>
<name>A0ABR1P9X8_DIAER</name>
<evidence type="ECO:0000313" key="7">
    <source>
        <dbReference type="Proteomes" id="UP001430848"/>
    </source>
</evidence>
<evidence type="ECO:0000256" key="2">
    <source>
        <dbReference type="ARBA" id="ARBA00022692"/>
    </source>
</evidence>
<keyword evidence="6" id="KW-0946">Virion</keyword>
<keyword evidence="3 5" id="KW-1133">Transmembrane helix</keyword>
<dbReference type="PANTHER" id="PTHR31465:SF9">
    <property type="entry name" value="SPHINGOID LONG-CHAIN BASE TRANSPORTER RSB1"/>
    <property type="match status" value="1"/>
</dbReference>
<comment type="subcellular location">
    <subcellularLocation>
        <location evidence="1">Membrane</location>
        <topology evidence="1">Multi-pass membrane protein</topology>
    </subcellularLocation>
</comment>
<feature type="transmembrane region" description="Helical" evidence="5">
    <location>
        <begin position="36"/>
        <end position="55"/>
    </location>
</feature>
<organism evidence="6 7">
    <name type="scientific">Diaporthe eres</name>
    <name type="common">Phomopsis oblonga</name>
    <dbReference type="NCBI Taxonomy" id="83184"/>
    <lineage>
        <taxon>Eukaryota</taxon>
        <taxon>Fungi</taxon>
        <taxon>Dikarya</taxon>
        <taxon>Ascomycota</taxon>
        <taxon>Pezizomycotina</taxon>
        <taxon>Sordariomycetes</taxon>
        <taxon>Sordariomycetidae</taxon>
        <taxon>Diaporthales</taxon>
        <taxon>Diaporthaceae</taxon>
        <taxon>Diaporthe</taxon>
        <taxon>Diaporthe eres species complex</taxon>
    </lineage>
</organism>
<feature type="transmembrane region" description="Helical" evidence="5">
    <location>
        <begin position="196"/>
        <end position="217"/>
    </location>
</feature>
<dbReference type="EMBL" id="JAKNSF020000026">
    <property type="protein sequence ID" value="KAK7730248.1"/>
    <property type="molecule type" value="Genomic_DNA"/>
</dbReference>
<dbReference type="InterPro" id="IPR007568">
    <property type="entry name" value="RTA1"/>
</dbReference>
<comment type="caution">
    <text evidence="6">The sequence shown here is derived from an EMBL/GenBank/DDBJ whole genome shotgun (WGS) entry which is preliminary data.</text>
</comment>
<feature type="transmembrane region" description="Helical" evidence="5">
    <location>
        <begin position="149"/>
        <end position="167"/>
    </location>
</feature>
<dbReference type="Pfam" id="PF04479">
    <property type="entry name" value="RTA1"/>
    <property type="match status" value="1"/>
</dbReference>